<gene>
    <name evidence="3" type="ORF">Cri9333_0333</name>
</gene>
<organism evidence="3 4">
    <name type="scientific">Crinalium epipsammum PCC 9333</name>
    <dbReference type="NCBI Taxonomy" id="1173022"/>
    <lineage>
        <taxon>Bacteria</taxon>
        <taxon>Bacillati</taxon>
        <taxon>Cyanobacteriota</taxon>
        <taxon>Cyanophyceae</taxon>
        <taxon>Gomontiellales</taxon>
        <taxon>Gomontiellaceae</taxon>
        <taxon>Crinalium</taxon>
    </lineage>
</organism>
<feature type="domain" description="Serine aminopeptidase S33" evidence="2">
    <location>
        <begin position="41"/>
        <end position="260"/>
    </location>
</feature>
<feature type="active site" description="Nucleophile" evidence="1">
    <location>
        <position position="116"/>
    </location>
</feature>
<keyword evidence="4" id="KW-1185">Reference proteome</keyword>
<feature type="active site" description="Charge relay system" evidence="1">
    <location>
        <position position="255"/>
    </location>
</feature>
<dbReference type="HOGENOM" id="CLU_076594_0_0_3"/>
<dbReference type="SUPFAM" id="SSF53474">
    <property type="entry name" value="alpha/beta-Hydrolases"/>
    <property type="match status" value="1"/>
</dbReference>
<feature type="active site" description="Charge relay system" evidence="1">
    <location>
        <position position="225"/>
    </location>
</feature>
<dbReference type="OrthoDB" id="9800213at2"/>
<dbReference type="KEGG" id="cep:Cri9333_0333"/>
<dbReference type="PRINTS" id="PR00111">
    <property type="entry name" value="ABHYDROLASE"/>
</dbReference>
<dbReference type="GO" id="GO:0052689">
    <property type="term" value="F:carboxylic ester hydrolase activity"/>
    <property type="evidence" value="ECO:0007669"/>
    <property type="project" value="InterPro"/>
</dbReference>
<reference evidence="3 4" key="1">
    <citation type="submission" date="2012-06" db="EMBL/GenBank/DDBJ databases">
        <title>Finished chromosome of genome of Crinalium epipsammum PCC 9333.</title>
        <authorList>
            <consortium name="US DOE Joint Genome Institute"/>
            <person name="Gugger M."/>
            <person name="Coursin T."/>
            <person name="Rippka R."/>
            <person name="Tandeau De Marsac N."/>
            <person name="Huntemann M."/>
            <person name="Wei C.-L."/>
            <person name="Han J."/>
            <person name="Detter J.C."/>
            <person name="Han C."/>
            <person name="Tapia R."/>
            <person name="Davenport K."/>
            <person name="Daligault H."/>
            <person name="Erkkila T."/>
            <person name="Gu W."/>
            <person name="Munk A.C.C."/>
            <person name="Teshima H."/>
            <person name="Xu Y."/>
            <person name="Chain P."/>
            <person name="Chen A."/>
            <person name="Krypides N."/>
            <person name="Mavromatis K."/>
            <person name="Markowitz V."/>
            <person name="Szeto E."/>
            <person name="Ivanova N."/>
            <person name="Mikhailova N."/>
            <person name="Ovchinnikova G."/>
            <person name="Pagani I."/>
            <person name="Pati A."/>
            <person name="Goodwin L."/>
            <person name="Peters L."/>
            <person name="Pitluck S."/>
            <person name="Woyke T."/>
            <person name="Kerfeld C."/>
        </authorList>
    </citation>
    <scope>NUCLEOTIDE SEQUENCE [LARGE SCALE GENOMIC DNA]</scope>
    <source>
        <strain evidence="3 4">PCC 9333</strain>
    </source>
</reference>
<dbReference type="EMBL" id="CP003620">
    <property type="protein sequence ID" value="AFZ11315.1"/>
    <property type="molecule type" value="Genomic_DNA"/>
</dbReference>
<dbReference type="ESTHER" id="9cyan-k9vvw3">
    <property type="family name" value="CarbLipBact_2"/>
</dbReference>
<dbReference type="InterPro" id="IPR029058">
    <property type="entry name" value="AB_hydrolase_fold"/>
</dbReference>
<dbReference type="PANTHER" id="PTHR43689">
    <property type="entry name" value="HYDROLASE"/>
    <property type="match status" value="1"/>
</dbReference>
<evidence type="ECO:0000313" key="4">
    <source>
        <dbReference type="Proteomes" id="UP000010472"/>
    </source>
</evidence>
<keyword evidence="3" id="KW-0378">Hydrolase</keyword>
<dbReference type="Gene3D" id="3.40.50.1820">
    <property type="entry name" value="alpha/beta hydrolase"/>
    <property type="match status" value="1"/>
</dbReference>
<sequence>MKYVLNPGRLPSSDQPGIWTSKAIPSKAEPFDLGQPDAPYAVLCVHGLAGDPSAYRTLAQLLANAGFRVRVILLPGHGTQVEDLAKTPYEAWIKWFEKEFIALAEKHSAVHVVGHSMGGLLGLDLATDQPAKLEKLVVAATPYSLPLWSGLAVQAFANKAVAKLVGTVPLLLGPGIRRREAKADVMGYKSMPVTAILQLEGLRLDVLKRLDQVSTRVLLLTAAHDRTISKDSGSLLAAALGNNVEEWINYPRSAHVLTEDFDRFKIAERIISFFQS</sequence>
<dbReference type="PIRSF" id="PIRSF017388">
    <property type="entry name" value="Esterase_lipase"/>
    <property type="match status" value="1"/>
</dbReference>
<name>K9VVW3_9CYAN</name>
<evidence type="ECO:0000313" key="3">
    <source>
        <dbReference type="EMBL" id="AFZ11315.1"/>
    </source>
</evidence>
<accession>K9VVW3</accession>
<dbReference type="AlphaFoldDB" id="K9VVW3"/>
<proteinExistence type="predicted"/>
<evidence type="ECO:0000259" key="2">
    <source>
        <dbReference type="Pfam" id="PF12146"/>
    </source>
</evidence>
<dbReference type="eggNOG" id="COG1647">
    <property type="taxonomic scope" value="Bacteria"/>
</dbReference>
<dbReference type="STRING" id="1173022.Cri9333_0333"/>
<dbReference type="InterPro" id="IPR000073">
    <property type="entry name" value="AB_hydrolase_1"/>
</dbReference>
<dbReference type="InterPro" id="IPR012354">
    <property type="entry name" value="Esterase_lipase"/>
</dbReference>
<protein>
    <submittedName>
        <fullName evidence="3">Alpha/beta hydrolase fold protein</fullName>
    </submittedName>
</protein>
<evidence type="ECO:0000256" key="1">
    <source>
        <dbReference type="PIRSR" id="PIRSR017388-1"/>
    </source>
</evidence>
<dbReference type="RefSeq" id="WP_015201456.1">
    <property type="nucleotide sequence ID" value="NC_019753.1"/>
</dbReference>
<dbReference type="InterPro" id="IPR022742">
    <property type="entry name" value="Hydrolase_4"/>
</dbReference>
<dbReference type="Pfam" id="PF12146">
    <property type="entry name" value="Hydrolase_4"/>
    <property type="match status" value="1"/>
</dbReference>
<dbReference type="Proteomes" id="UP000010472">
    <property type="component" value="Chromosome"/>
</dbReference>
<dbReference type="PANTHER" id="PTHR43689:SF8">
    <property type="entry name" value="ALPHA_BETA-HYDROLASES SUPERFAMILY PROTEIN"/>
    <property type="match status" value="1"/>
</dbReference>